<sequence>MLNESVFKNVFFISKNKVGGTSFEDEAGDIYIEPTLRVDYEKNNTIAVGNPCRVIRDITQEDKAFWEDKYAAYWTEIANEQNTTIKEEASK</sequence>
<proteinExistence type="predicted"/>
<dbReference type="Proteomes" id="UP000017469">
    <property type="component" value="Chromosome"/>
</dbReference>
<evidence type="ECO:0008006" key="3">
    <source>
        <dbReference type="Google" id="ProtNLM"/>
    </source>
</evidence>
<reference evidence="1 2" key="1">
    <citation type="journal article" date="2013" name="Genome Announc.">
        <title>Complete Genome Sequence of Carnobacterium gilichinskyi Strain WN1359T (DSM 27470T).</title>
        <authorList>
            <person name="Leonard M.T."/>
            <person name="Panayotova N."/>
            <person name="Farmerie W.G."/>
            <person name="Triplett E.W."/>
            <person name="Nicholson W.L."/>
        </authorList>
    </citation>
    <scope>NUCLEOTIDE SEQUENCE [LARGE SCALE GENOMIC DNA]</scope>
    <source>
        <strain evidence="1 2">WN1359</strain>
    </source>
</reference>
<evidence type="ECO:0000313" key="1">
    <source>
        <dbReference type="EMBL" id="AGY82872.1"/>
    </source>
</evidence>
<evidence type="ECO:0000313" key="2">
    <source>
        <dbReference type="Proteomes" id="UP000017469"/>
    </source>
</evidence>
<dbReference type="PATRIC" id="fig|1266845.5.peg.1833"/>
<dbReference type="RefSeq" id="WP_023179191.1">
    <property type="nucleotide sequence ID" value="NC_022606.1"/>
</dbReference>
<name>U5SG58_9LACT</name>
<accession>U5SG58</accession>
<dbReference type="AlphaFoldDB" id="U5SG58"/>
<dbReference type="KEGG" id="caw:Q783_09705"/>
<organism evidence="1 2">
    <name type="scientific">Carnobacterium inhibens subsp. gilichinskyi</name>
    <dbReference type="NCBI Taxonomy" id="1266845"/>
    <lineage>
        <taxon>Bacteria</taxon>
        <taxon>Bacillati</taxon>
        <taxon>Bacillota</taxon>
        <taxon>Bacilli</taxon>
        <taxon>Lactobacillales</taxon>
        <taxon>Carnobacteriaceae</taxon>
        <taxon>Carnobacterium</taxon>
    </lineage>
</organism>
<gene>
    <name evidence="1" type="ORF">Q783_09705</name>
</gene>
<dbReference type="HOGENOM" id="CLU_2421552_0_0_9"/>
<protein>
    <recommendedName>
        <fullName evidence="3">Acetyltransferase</fullName>
    </recommendedName>
</protein>
<dbReference type="EMBL" id="CP006812">
    <property type="protein sequence ID" value="AGY82872.1"/>
    <property type="molecule type" value="Genomic_DNA"/>
</dbReference>